<protein>
    <recommendedName>
        <fullName evidence="14">Cyclic nucleotide-binding protein</fullName>
    </recommendedName>
</protein>
<evidence type="ECO:0000259" key="11">
    <source>
        <dbReference type="PROSITE" id="PS51635"/>
    </source>
</evidence>
<dbReference type="GO" id="GO:0016020">
    <property type="term" value="C:membrane"/>
    <property type="evidence" value="ECO:0007669"/>
    <property type="project" value="UniProtKB-SubCell"/>
</dbReference>
<dbReference type="Gene3D" id="2.60.120.10">
    <property type="entry name" value="Jelly Rolls"/>
    <property type="match status" value="1"/>
</dbReference>
<dbReference type="AlphaFoldDB" id="A0A417XXN2"/>
<dbReference type="Proteomes" id="UP000283644">
    <property type="component" value="Unassembled WGS sequence"/>
</dbReference>
<evidence type="ECO:0000256" key="9">
    <source>
        <dbReference type="PROSITE-ProRule" id="PRU01161"/>
    </source>
</evidence>
<dbReference type="PROSITE" id="PS00889">
    <property type="entry name" value="CNMP_BINDING_2"/>
    <property type="match status" value="1"/>
</dbReference>
<dbReference type="InterPro" id="IPR018488">
    <property type="entry name" value="cNMP-bd_CS"/>
</dbReference>
<dbReference type="GO" id="GO:0016042">
    <property type="term" value="P:lipid catabolic process"/>
    <property type="evidence" value="ECO:0007669"/>
    <property type="project" value="UniProtKB-UniRule"/>
</dbReference>
<evidence type="ECO:0008006" key="14">
    <source>
        <dbReference type="Google" id="ProtNLM"/>
    </source>
</evidence>
<proteinExistence type="inferred from homology"/>
<dbReference type="PROSITE" id="PS51635">
    <property type="entry name" value="PNPLA"/>
    <property type="match status" value="1"/>
</dbReference>
<dbReference type="PROSITE" id="PS01237">
    <property type="entry name" value="UPF0028"/>
    <property type="match status" value="1"/>
</dbReference>
<keyword evidence="6" id="KW-1133">Transmembrane helix</keyword>
<dbReference type="CDD" id="cd07205">
    <property type="entry name" value="Pat_PNPLA6_PNPLA7_NTE1_like"/>
    <property type="match status" value="1"/>
</dbReference>
<dbReference type="Pfam" id="PF01734">
    <property type="entry name" value="Patatin"/>
    <property type="match status" value="1"/>
</dbReference>
<gene>
    <name evidence="12" type="ORF">D0Z08_19950</name>
</gene>
<evidence type="ECO:0000256" key="1">
    <source>
        <dbReference type="ARBA" id="ARBA00004370"/>
    </source>
</evidence>
<feature type="domain" description="Cyclic nucleotide-binding" evidence="10">
    <location>
        <begin position="20"/>
        <end position="123"/>
    </location>
</feature>
<feature type="short sequence motif" description="DGA/G" evidence="9">
    <location>
        <begin position="475"/>
        <end position="477"/>
    </location>
</feature>
<dbReference type="InterPro" id="IPR001423">
    <property type="entry name" value="LysoPLipase_patatin_CS"/>
</dbReference>
<dbReference type="RefSeq" id="WP_118927022.1">
    <property type="nucleotide sequence ID" value="NZ_QXGH01000025.1"/>
</dbReference>
<comment type="subcellular location">
    <subcellularLocation>
        <location evidence="1">Membrane</location>
    </subcellularLocation>
</comment>
<dbReference type="SMART" id="SM00100">
    <property type="entry name" value="cNMP"/>
    <property type="match status" value="1"/>
</dbReference>
<dbReference type="SUPFAM" id="SSF52151">
    <property type="entry name" value="FabD/lysophospholipase-like"/>
    <property type="match status" value="1"/>
</dbReference>
<keyword evidence="13" id="KW-1185">Reference proteome</keyword>
<reference evidence="12 13" key="1">
    <citation type="submission" date="2018-09" db="EMBL/GenBank/DDBJ databases">
        <title>Genome sequencing of Nocardioides immobilis CCTCC AB 2017083 for comparison to Nocardioides silvaticus.</title>
        <authorList>
            <person name="Li C."/>
            <person name="Wang G."/>
        </authorList>
    </citation>
    <scope>NUCLEOTIDE SEQUENCE [LARGE SCALE GENOMIC DNA]</scope>
    <source>
        <strain evidence="12 13">CCTCC AB 2017083</strain>
    </source>
</reference>
<dbReference type="GO" id="GO:0004622">
    <property type="term" value="F:phosphatidylcholine lysophospholipase activity"/>
    <property type="evidence" value="ECO:0007669"/>
    <property type="project" value="InterPro"/>
</dbReference>
<evidence type="ECO:0000256" key="7">
    <source>
        <dbReference type="ARBA" id="ARBA00023098"/>
    </source>
</evidence>
<feature type="short sequence motif" description="GXSXG" evidence="9">
    <location>
        <begin position="359"/>
        <end position="363"/>
    </location>
</feature>
<evidence type="ECO:0000256" key="5">
    <source>
        <dbReference type="ARBA" id="ARBA00022963"/>
    </source>
</evidence>
<evidence type="ECO:0000259" key="10">
    <source>
        <dbReference type="PROSITE" id="PS50042"/>
    </source>
</evidence>
<keyword evidence="3" id="KW-0812">Transmembrane</keyword>
<accession>A0A417XXN2</accession>
<comment type="similarity">
    <text evidence="2">Belongs to the NTE family.</text>
</comment>
<dbReference type="InterPro" id="IPR002641">
    <property type="entry name" value="PNPLA_dom"/>
</dbReference>
<dbReference type="Gene3D" id="3.40.1090.10">
    <property type="entry name" value="Cytosolic phospholipase A2 catalytic domain"/>
    <property type="match status" value="2"/>
</dbReference>
<comment type="caution">
    <text evidence="12">The sequence shown here is derived from an EMBL/GenBank/DDBJ whole genome shotgun (WGS) entry which is preliminary data.</text>
</comment>
<keyword evidence="7 9" id="KW-0443">Lipid metabolism</keyword>
<evidence type="ECO:0000313" key="12">
    <source>
        <dbReference type="EMBL" id="RHW25238.1"/>
    </source>
</evidence>
<organism evidence="12 13">
    <name type="scientific">Nocardioides immobilis</name>
    <dbReference type="NCBI Taxonomy" id="2049295"/>
    <lineage>
        <taxon>Bacteria</taxon>
        <taxon>Bacillati</taxon>
        <taxon>Actinomycetota</taxon>
        <taxon>Actinomycetes</taxon>
        <taxon>Propionibacteriales</taxon>
        <taxon>Nocardioidaceae</taxon>
        <taxon>Nocardioides</taxon>
    </lineage>
</organism>
<dbReference type="PANTHER" id="PTHR14226:SF29">
    <property type="entry name" value="NEUROPATHY TARGET ESTERASE SWS"/>
    <property type="match status" value="1"/>
</dbReference>
<keyword evidence="5 9" id="KW-0442">Lipid degradation</keyword>
<evidence type="ECO:0000313" key="13">
    <source>
        <dbReference type="Proteomes" id="UP000283644"/>
    </source>
</evidence>
<keyword evidence="4 9" id="KW-0378">Hydrolase</keyword>
<dbReference type="InterPro" id="IPR056556">
    <property type="entry name" value="NTE1_P-loop_dom"/>
</dbReference>
<evidence type="ECO:0000256" key="2">
    <source>
        <dbReference type="ARBA" id="ARBA00006636"/>
    </source>
</evidence>
<dbReference type="InterPro" id="IPR016035">
    <property type="entry name" value="Acyl_Trfase/lysoPLipase"/>
</dbReference>
<feature type="active site" description="Proton acceptor" evidence="9">
    <location>
        <position position="475"/>
    </location>
</feature>
<feature type="domain" description="PNPLA" evidence="11">
    <location>
        <begin position="328"/>
        <end position="488"/>
    </location>
</feature>
<keyword evidence="8" id="KW-0472">Membrane</keyword>
<evidence type="ECO:0000256" key="4">
    <source>
        <dbReference type="ARBA" id="ARBA00022801"/>
    </source>
</evidence>
<feature type="short sequence motif" description="GXGXXG" evidence="9">
    <location>
        <begin position="332"/>
        <end position="337"/>
    </location>
</feature>
<name>A0A417XXN2_9ACTN</name>
<evidence type="ECO:0000256" key="3">
    <source>
        <dbReference type="ARBA" id="ARBA00022692"/>
    </source>
</evidence>
<dbReference type="SUPFAM" id="SSF51206">
    <property type="entry name" value="cAMP-binding domain-like"/>
    <property type="match status" value="1"/>
</dbReference>
<dbReference type="CDD" id="cd00038">
    <property type="entry name" value="CAP_ED"/>
    <property type="match status" value="1"/>
</dbReference>
<dbReference type="InterPro" id="IPR014710">
    <property type="entry name" value="RmlC-like_jellyroll"/>
</dbReference>
<dbReference type="EMBL" id="QXGH01000025">
    <property type="protein sequence ID" value="RHW25238.1"/>
    <property type="molecule type" value="Genomic_DNA"/>
</dbReference>
<dbReference type="Pfam" id="PF00027">
    <property type="entry name" value="cNMP_binding"/>
    <property type="match status" value="1"/>
</dbReference>
<dbReference type="InterPro" id="IPR000595">
    <property type="entry name" value="cNMP-bd_dom"/>
</dbReference>
<sequence length="602" mass="64853">MRTIRAEPRHAVGALAGCAVFRGMTHERLAELARSMEWTVLDRGEALMHTGDPGDDLYVVAGGRLNVAIVGADGTETIVREIGRGSTVGEVALLTGSRRTATVRAVRDTLVGRLSRASFERLMEEDPRSALQLTRVVAGWLLPGSPPRRTSAPATVALVPVAGTDVREVAARIGAVTPLRALDPETVDQAVGPGAARSPAGSPDERALADYFDTAEVEHPLILLLADPDPASPWTERVLRRADRVLVVAPGGVRPDRQTRPQLARIAAITTDVPRELVLVREAGRPAPGVTALWRDAGGFTRQSHLLAGADADWRRLGRHLTGTTTGLVLGGGGARGFAHIGVLRALIESGIEIDLIGGSSMGALVGGLWSTGLEPDEIVEHNREVWHKIRPLKGFTFPFVALHGSRRSRTAMDGCFGSRQIEDQAREFFCTSTNLTRNHIVIHSSGPLGRYVLASMSIPGIVAPVIDRGELLVDGGVLDNLPVDPMSRTGAGVIIASDVSPPRTFSVGMHWEHEPGLLDVLRHRMRQSAGTAFPNIVRILERTATLASDRAAETQRTRSDVRFIAPPVARYDTLDMRHLDEIVEVGYRSALETISGWTEEK</sequence>
<dbReference type="GO" id="GO:0046470">
    <property type="term" value="P:phosphatidylcholine metabolic process"/>
    <property type="evidence" value="ECO:0007669"/>
    <property type="project" value="InterPro"/>
</dbReference>
<dbReference type="PROSITE" id="PS50042">
    <property type="entry name" value="CNMP_BINDING_3"/>
    <property type="match status" value="1"/>
</dbReference>
<dbReference type="InterPro" id="IPR018490">
    <property type="entry name" value="cNMP-bd_dom_sf"/>
</dbReference>
<evidence type="ECO:0000256" key="6">
    <source>
        <dbReference type="ARBA" id="ARBA00022989"/>
    </source>
</evidence>
<dbReference type="Pfam" id="PF24179">
    <property type="entry name" value="NTE_Ploop"/>
    <property type="match status" value="1"/>
</dbReference>
<evidence type="ECO:0000256" key="8">
    <source>
        <dbReference type="ARBA" id="ARBA00023136"/>
    </source>
</evidence>
<dbReference type="PANTHER" id="PTHR14226">
    <property type="entry name" value="NEUROPATHY TARGET ESTERASE/SWISS CHEESE D.MELANOGASTER"/>
    <property type="match status" value="1"/>
</dbReference>
<dbReference type="InterPro" id="IPR050301">
    <property type="entry name" value="NTE"/>
</dbReference>
<feature type="active site" description="Nucleophile" evidence="9">
    <location>
        <position position="361"/>
    </location>
</feature>
<dbReference type="OrthoDB" id="5290098at2"/>